<feature type="domain" description="Aminotransferase class I/classII large" evidence="4">
    <location>
        <begin position="16"/>
        <end position="344"/>
    </location>
</feature>
<dbReference type="SUPFAM" id="SSF53383">
    <property type="entry name" value="PLP-dependent transferases"/>
    <property type="match status" value="1"/>
</dbReference>
<keyword evidence="3 5" id="KW-0032">Aminotransferase</keyword>
<dbReference type="Proteomes" id="UP001207605">
    <property type="component" value="Unassembled WGS sequence"/>
</dbReference>
<dbReference type="PROSITE" id="PS00105">
    <property type="entry name" value="AA_TRANSFER_CLASS_1"/>
    <property type="match status" value="1"/>
</dbReference>
<organism evidence="5 6">
    <name type="scientific">Dorea ammoniilytica</name>
    <dbReference type="NCBI Taxonomy" id="2981788"/>
    <lineage>
        <taxon>Bacteria</taxon>
        <taxon>Bacillati</taxon>
        <taxon>Bacillota</taxon>
        <taxon>Clostridia</taxon>
        <taxon>Lachnospirales</taxon>
        <taxon>Lachnospiraceae</taxon>
        <taxon>Dorea</taxon>
    </lineage>
</organism>
<dbReference type="InterPro" id="IPR015424">
    <property type="entry name" value="PyrdxlP-dep_Trfase"/>
</dbReference>
<evidence type="ECO:0000313" key="5">
    <source>
        <dbReference type="EMBL" id="MCU6699926.1"/>
    </source>
</evidence>
<dbReference type="Pfam" id="PF00155">
    <property type="entry name" value="Aminotran_1_2"/>
    <property type="match status" value="1"/>
</dbReference>
<evidence type="ECO:0000256" key="1">
    <source>
        <dbReference type="ARBA" id="ARBA00001933"/>
    </source>
</evidence>
<accession>A0ABT2S5Q8</accession>
<evidence type="ECO:0000256" key="3">
    <source>
        <dbReference type="RuleBase" id="RU000481"/>
    </source>
</evidence>
<comment type="caution">
    <text evidence="5">The sequence shown here is derived from an EMBL/GenBank/DDBJ whole genome shotgun (WGS) entry which is preliminary data.</text>
</comment>
<dbReference type="InterPro" id="IPR015421">
    <property type="entry name" value="PyrdxlP-dep_Trfase_major"/>
</dbReference>
<sequence>MKYTHGGDIYTTEYRLDFSANICPFGANEAVRQAAIRGMEMVTAYPDSQCRRLRQKLAETLKIPVEWIIAGNGAADVLFSLVLAEKPGKGMILAPAFQEYEQALRSVDSEVIVWKRNPEQAFRLDEEFLVRLEKELKEGLGIVFFCTPDNPSGALILKDILLQSLELCEKYYARMVVDESFWEFAFDREEETMLPYIRQFQSLFLLRSFTKMYGIPGLRLGYGLCSDTDLLERMEEVRQPWSVSIPAQEAGIAALDETGWRRKVKSYVAEQRIWLAGELESMGCKVYPSSANYLLFYLDQELMEPLKRKGILIRNCSNYRGLTKGYYRIAVKTEEENRQLIDAIRDVIDNTDLR</sequence>
<dbReference type="InterPro" id="IPR015422">
    <property type="entry name" value="PyrdxlP-dep_Trfase_small"/>
</dbReference>
<gene>
    <name evidence="5" type="ORF">OCV65_06745</name>
</gene>
<protein>
    <recommendedName>
        <fullName evidence="3">Aminotransferase</fullName>
        <ecNumber evidence="3">2.6.1.-</ecNumber>
    </recommendedName>
</protein>
<comment type="cofactor">
    <cofactor evidence="1 3">
        <name>pyridoxal 5'-phosphate</name>
        <dbReference type="ChEBI" id="CHEBI:597326"/>
    </cofactor>
</comment>
<dbReference type="EMBL" id="JAOQJV010000006">
    <property type="protein sequence ID" value="MCU6699926.1"/>
    <property type="molecule type" value="Genomic_DNA"/>
</dbReference>
<proteinExistence type="inferred from homology"/>
<dbReference type="PANTHER" id="PTHR42885">
    <property type="entry name" value="HISTIDINOL-PHOSPHATE AMINOTRANSFERASE-RELATED"/>
    <property type="match status" value="1"/>
</dbReference>
<dbReference type="Gene3D" id="3.90.1150.10">
    <property type="entry name" value="Aspartate Aminotransferase, domain 1"/>
    <property type="match status" value="1"/>
</dbReference>
<dbReference type="PANTHER" id="PTHR42885:SF1">
    <property type="entry name" value="THREONINE-PHOSPHATE DECARBOXYLASE"/>
    <property type="match status" value="1"/>
</dbReference>
<reference evidence="5 6" key="1">
    <citation type="journal article" date="2021" name="ISME Commun">
        <title>Automated analysis of genomic sequences facilitates high-throughput and comprehensive description of bacteria.</title>
        <authorList>
            <person name="Hitch T.C.A."/>
        </authorList>
    </citation>
    <scope>NUCLEOTIDE SEQUENCE [LARGE SCALE GENOMIC DNA]</scope>
    <source>
        <strain evidence="5 6">Sanger_02</strain>
    </source>
</reference>
<name>A0ABT2S5Q8_9FIRM</name>
<dbReference type="InterPro" id="IPR004838">
    <property type="entry name" value="NHTrfase_class1_PyrdxlP-BS"/>
</dbReference>
<dbReference type="EC" id="2.6.1.-" evidence="3"/>
<keyword evidence="3" id="KW-0808">Transferase</keyword>
<comment type="similarity">
    <text evidence="3">Belongs to the class-I pyridoxal-phosphate-dependent aminotransferase family.</text>
</comment>
<evidence type="ECO:0000313" key="6">
    <source>
        <dbReference type="Proteomes" id="UP001207605"/>
    </source>
</evidence>
<keyword evidence="2" id="KW-0663">Pyridoxal phosphate</keyword>
<dbReference type="Gene3D" id="3.40.640.10">
    <property type="entry name" value="Type I PLP-dependent aspartate aminotransferase-like (Major domain)"/>
    <property type="match status" value="1"/>
</dbReference>
<dbReference type="RefSeq" id="WP_262581420.1">
    <property type="nucleotide sequence ID" value="NZ_JAOQJV010000006.1"/>
</dbReference>
<evidence type="ECO:0000259" key="4">
    <source>
        <dbReference type="Pfam" id="PF00155"/>
    </source>
</evidence>
<evidence type="ECO:0000256" key="2">
    <source>
        <dbReference type="ARBA" id="ARBA00022898"/>
    </source>
</evidence>
<dbReference type="GO" id="GO:0008483">
    <property type="term" value="F:transaminase activity"/>
    <property type="evidence" value="ECO:0007669"/>
    <property type="project" value="UniProtKB-KW"/>
</dbReference>
<dbReference type="CDD" id="cd00609">
    <property type="entry name" value="AAT_like"/>
    <property type="match status" value="1"/>
</dbReference>
<keyword evidence="6" id="KW-1185">Reference proteome</keyword>
<dbReference type="InterPro" id="IPR004839">
    <property type="entry name" value="Aminotransferase_I/II_large"/>
</dbReference>